<evidence type="ECO:0000313" key="2">
    <source>
        <dbReference type="Proteomes" id="UP000827872"/>
    </source>
</evidence>
<evidence type="ECO:0000313" key="1">
    <source>
        <dbReference type="EMBL" id="KAH7993971.1"/>
    </source>
</evidence>
<gene>
    <name evidence="1" type="ORF">K3G42_032867</name>
</gene>
<comment type="caution">
    <text evidence="1">The sequence shown here is derived from an EMBL/GenBank/DDBJ whole genome shotgun (WGS) entry which is preliminary data.</text>
</comment>
<accession>A0ACB8EP70</accession>
<protein>
    <submittedName>
        <fullName evidence="1">Uncharacterized protein</fullName>
    </submittedName>
</protein>
<dbReference type="EMBL" id="CM037616">
    <property type="protein sequence ID" value="KAH7993971.1"/>
    <property type="molecule type" value="Genomic_DNA"/>
</dbReference>
<proteinExistence type="predicted"/>
<organism evidence="1 2">
    <name type="scientific">Sphaerodactylus townsendi</name>
    <dbReference type="NCBI Taxonomy" id="933632"/>
    <lineage>
        <taxon>Eukaryota</taxon>
        <taxon>Metazoa</taxon>
        <taxon>Chordata</taxon>
        <taxon>Craniata</taxon>
        <taxon>Vertebrata</taxon>
        <taxon>Euteleostomi</taxon>
        <taxon>Lepidosauria</taxon>
        <taxon>Squamata</taxon>
        <taxon>Bifurcata</taxon>
        <taxon>Gekkota</taxon>
        <taxon>Sphaerodactylidae</taxon>
        <taxon>Sphaerodactylus</taxon>
    </lineage>
</organism>
<reference evidence="1" key="1">
    <citation type="submission" date="2021-08" db="EMBL/GenBank/DDBJ databases">
        <title>The first chromosome-level gecko genome reveals the dynamic sex chromosomes of Neotropical dwarf geckos (Sphaerodactylidae: Sphaerodactylus).</title>
        <authorList>
            <person name="Pinto B.J."/>
            <person name="Keating S.E."/>
            <person name="Gamble T."/>
        </authorList>
    </citation>
    <scope>NUCLEOTIDE SEQUENCE</scope>
    <source>
        <strain evidence="1">TG3544</strain>
    </source>
</reference>
<keyword evidence="2" id="KW-1185">Reference proteome</keyword>
<dbReference type="Proteomes" id="UP000827872">
    <property type="component" value="Linkage Group LG03"/>
</dbReference>
<sequence>MTRATSVSFGTRSKEVFGCCLEALCYREGGTVPRFVQQCVEAVEQRGLDADGIYRVNGNLAVIQKLRFIVDRERAVTSDGRYVFPEQRSQEDKLRLSDPQWDDVHVITGALKLFFRELPEPVVPFSLFNEFIAAVTTSIQRHIVSEHNLMLSDYANSRKSIQAGGAGPDSPHSNRTPSIICWSISQSDGALDANRMTTQNIGIVLDQR</sequence>
<name>A0ACB8EP70_9SAUR</name>